<feature type="signal peptide" evidence="1">
    <location>
        <begin position="1"/>
        <end position="25"/>
    </location>
</feature>
<sequence length="432" mass="48263">MALFSNRVTRVYIFILLVLALPACADGASNTSNTSKASNNSDERYYDLTYHVALHPETSSAKVRIEIANAQDLVWLDFNIDKKYHTNFTGNGELTVAEGNVKWVPPAKDAMLTYDVAINRARKKESGGKQYDAYISPQWAIFRGDDLIPSARVRAKKGAKSKSVLVFDLPKNWSSVNSGWPKALDHSESDAYIIDNPSRRFDRPTGWFIAGDLGTRRVKLGETYLSVSAPKESEFRRMDILTMLTFVWPQVTNTFEVTPAKILIVGAGKPMWRGGLSSPNSLYLHEDRPLVSENGTSTILHEIFHVVSGISGDKNNDWVAEGLAEFYAIEWLYRAGGLTDTRRNIVLADLEKWSKNVTTLLGKNSTGEVTAKAVLYFEELNNRLLKKSKGAVNLDAFVAELFDNKKITVETINTLCTNYEIECPAVTFKVKD</sequence>
<dbReference type="AlphaFoldDB" id="A0AAW7X3Z2"/>
<feature type="chain" id="PRO_5043331041" description="Peptidase M61 catalytic domain-containing protein" evidence="1">
    <location>
        <begin position="26"/>
        <end position="432"/>
    </location>
</feature>
<dbReference type="Proteomes" id="UP001169760">
    <property type="component" value="Unassembled WGS sequence"/>
</dbReference>
<accession>A0AAW7X3Z2</accession>
<protein>
    <recommendedName>
        <fullName evidence="4">Peptidase M61 catalytic domain-containing protein</fullName>
    </recommendedName>
</protein>
<evidence type="ECO:0000313" key="3">
    <source>
        <dbReference type="Proteomes" id="UP001169760"/>
    </source>
</evidence>
<dbReference type="RefSeq" id="WP_303492519.1">
    <property type="nucleotide sequence ID" value="NZ_JAUOPB010000005.1"/>
</dbReference>
<dbReference type="EMBL" id="JAUOPB010000005">
    <property type="protein sequence ID" value="MDO6422550.1"/>
    <property type="molecule type" value="Genomic_DNA"/>
</dbReference>
<proteinExistence type="predicted"/>
<gene>
    <name evidence="2" type="ORF">Q4521_08705</name>
</gene>
<keyword evidence="1" id="KW-0732">Signal</keyword>
<comment type="caution">
    <text evidence="2">The sequence shown here is derived from an EMBL/GenBank/DDBJ whole genome shotgun (WGS) entry which is preliminary data.</text>
</comment>
<name>A0AAW7X3Z2_9GAMM</name>
<evidence type="ECO:0000313" key="2">
    <source>
        <dbReference type="EMBL" id="MDO6422550.1"/>
    </source>
</evidence>
<reference evidence="2" key="1">
    <citation type="submission" date="2023-07" db="EMBL/GenBank/DDBJ databases">
        <title>Genome content predicts the carbon catabolic preferences of heterotrophic bacteria.</title>
        <authorList>
            <person name="Gralka M."/>
        </authorList>
    </citation>
    <scope>NUCLEOTIDE SEQUENCE</scope>
    <source>
        <strain evidence="2">I3M17_2</strain>
    </source>
</reference>
<organism evidence="2 3">
    <name type="scientific">Saccharophagus degradans</name>
    <dbReference type="NCBI Taxonomy" id="86304"/>
    <lineage>
        <taxon>Bacteria</taxon>
        <taxon>Pseudomonadati</taxon>
        <taxon>Pseudomonadota</taxon>
        <taxon>Gammaproteobacteria</taxon>
        <taxon>Cellvibrionales</taxon>
        <taxon>Cellvibrionaceae</taxon>
        <taxon>Saccharophagus</taxon>
    </lineage>
</organism>
<evidence type="ECO:0008006" key="4">
    <source>
        <dbReference type="Google" id="ProtNLM"/>
    </source>
</evidence>
<evidence type="ECO:0000256" key="1">
    <source>
        <dbReference type="SAM" id="SignalP"/>
    </source>
</evidence>